<feature type="transmembrane region" description="Helical" evidence="1">
    <location>
        <begin position="58"/>
        <end position="75"/>
    </location>
</feature>
<dbReference type="GO" id="GO:0016989">
    <property type="term" value="F:sigma factor antagonist activity"/>
    <property type="evidence" value="ECO:0007669"/>
    <property type="project" value="TreeGrafter"/>
</dbReference>
<dbReference type="PANTHER" id="PTHR30273:SF2">
    <property type="entry name" value="PROTEIN FECR"/>
    <property type="match status" value="1"/>
</dbReference>
<dbReference type="EMBL" id="BNCF01000009">
    <property type="protein sequence ID" value="GHE36445.1"/>
    <property type="molecule type" value="Genomic_DNA"/>
</dbReference>
<dbReference type="PANTHER" id="PTHR30273">
    <property type="entry name" value="PERIPLASMIC SIGNAL SENSOR AND SIGMA FACTOR ACTIVATOR FECR-RELATED"/>
    <property type="match status" value="1"/>
</dbReference>
<dbReference type="AlphaFoldDB" id="A0A918Z533"/>
<keyword evidence="1" id="KW-0472">Membrane</keyword>
<dbReference type="Proteomes" id="UP000636453">
    <property type="component" value="Unassembled WGS sequence"/>
</dbReference>
<reference evidence="3" key="1">
    <citation type="journal article" date="2014" name="Int. J. Syst. Evol. Microbiol.">
        <title>Complete genome sequence of Corynebacterium casei LMG S-19264T (=DSM 44701T), isolated from a smear-ripened cheese.</title>
        <authorList>
            <consortium name="US DOE Joint Genome Institute (JGI-PGF)"/>
            <person name="Walter F."/>
            <person name="Albersmeier A."/>
            <person name="Kalinowski J."/>
            <person name="Ruckert C."/>
        </authorList>
    </citation>
    <scope>NUCLEOTIDE SEQUENCE</scope>
    <source>
        <strain evidence="3">KCTC 32020</strain>
    </source>
</reference>
<dbReference type="Gene3D" id="2.60.120.1440">
    <property type="match status" value="1"/>
</dbReference>
<evidence type="ECO:0000256" key="1">
    <source>
        <dbReference type="SAM" id="Phobius"/>
    </source>
</evidence>
<accession>A0A918Z533</accession>
<proteinExistence type="predicted"/>
<dbReference type="RefSeq" id="WP_146472365.1">
    <property type="nucleotide sequence ID" value="NZ_BNCF01000009.1"/>
</dbReference>
<evidence type="ECO:0000313" key="4">
    <source>
        <dbReference type="Proteomes" id="UP000636453"/>
    </source>
</evidence>
<name>A0A918Z533_9GAMM</name>
<sequence length="350" mass="37992">MSGHDDYLWTKAGRDREIERLERLLAPYAHRPHGLPPAWRADRGSPGPRPARRARTTLALAATLAVCALAVTLLLQHRLAWPDGEAWQVLTTTGEVRWQDGPTPGRLAPGGEIVTGEQGRARLRVARIGELWLGADSRLRLEETRSGRHRVRLLQGRLRARVWAPPLHFGVRLPGAEALDLGCEFVVESDAAGNGALTVLSGWVLVDAGAGEVLVPRGATVPLRRGAGAGTPRDLGASAAFVAALQAIDARGGRVPPAGEQVRRLIAASRPQDAISLLMLLQRHPELAQGPLYDRLVQLLPDAPPVAREAIVRRTPAALDPWWDALPYPRAKRWWLQWPDALPATGTESG</sequence>
<gene>
    <name evidence="3" type="ORF">GCM10007167_18300</name>
</gene>
<dbReference type="OrthoDB" id="128884at2"/>
<organism evidence="3 4">
    <name type="scientific">Vulcaniibacterium thermophilum</name>
    <dbReference type="NCBI Taxonomy" id="1169913"/>
    <lineage>
        <taxon>Bacteria</taxon>
        <taxon>Pseudomonadati</taxon>
        <taxon>Pseudomonadota</taxon>
        <taxon>Gammaproteobacteria</taxon>
        <taxon>Lysobacterales</taxon>
        <taxon>Lysobacteraceae</taxon>
        <taxon>Vulcaniibacterium</taxon>
    </lineage>
</organism>
<dbReference type="Pfam" id="PF04773">
    <property type="entry name" value="FecR"/>
    <property type="match status" value="1"/>
</dbReference>
<comment type="caution">
    <text evidence="3">The sequence shown here is derived from an EMBL/GenBank/DDBJ whole genome shotgun (WGS) entry which is preliminary data.</text>
</comment>
<feature type="domain" description="FecR protein" evidence="2">
    <location>
        <begin position="112"/>
        <end position="204"/>
    </location>
</feature>
<dbReference type="InterPro" id="IPR012373">
    <property type="entry name" value="Ferrdict_sens_TM"/>
</dbReference>
<dbReference type="InterPro" id="IPR006860">
    <property type="entry name" value="FecR"/>
</dbReference>
<keyword evidence="4" id="KW-1185">Reference proteome</keyword>
<evidence type="ECO:0000259" key="2">
    <source>
        <dbReference type="Pfam" id="PF04773"/>
    </source>
</evidence>
<keyword evidence="1" id="KW-0812">Transmembrane</keyword>
<reference evidence="3" key="2">
    <citation type="submission" date="2020-09" db="EMBL/GenBank/DDBJ databases">
        <authorList>
            <person name="Sun Q."/>
            <person name="Kim S."/>
        </authorList>
    </citation>
    <scope>NUCLEOTIDE SEQUENCE</scope>
    <source>
        <strain evidence="3">KCTC 32020</strain>
    </source>
</reference>
<keyword evidence="1" id="KW-1133">Transmembrane helix</keyword>
<evidence type="ECO:0000313" key="3">
    <source>
        <dbReference type="EMBL" id="GHE36445.1"/>
    </source>
</evidence>
<protein>
    <recommendedName>
        <fullName evidence="2">FecR protein domain-containing protein</fullName>
    </recommendedName>
</protein>